<dbReference type="KEGG" id="cci:CC1G_15460"/>
<dbReference type="InParanoid" id="D6RQQ2"/>
<evidence type="ECO:0000313" key="3">
    <source>
        <dbReference type="Proteomes" id="UP000001861"/>
    </source>
</evidence>
<evidence type="ECO:0000313" key="2">
    <source>
        <dbReference type="EMBL" id="EFI26689.1"/>
    </source>
</evidence>
<evidence type="ECO:0000256" key="1">
    <source>
        <dbReference type="SAM" id="MobiDB-lite"/>
    </source>
</evidence>
<dbReference type="HOGENOM" id="CLU_555492_0_0_1"/>
<dbReference type="RefSeq" id="XP_002910183.1">
    <property type="nucleotide sequence ID" value="XM_002910137.1"/>
</dbReference>
<dbReference type="OrthoDB" id="3208495at2759"/>
<dbReference type="eggNOG" id="ENOG502SKHB">
    <property type="taxonomic scope" value="Eukaryota"/>
</dbReference>
<feature type="region of interest" description="Disordered" evidence="1">
    <location>
        <begin position="216"/>
        <end position="240"/>
    </location>
</feature>
<dbReference type="OMA" id="FINPRTH"/>
<dbReference type="Pfam" id="PF18759">
    <property type="entry name" value="Plavaka"/>
    <property type="match status" value="1"/>
</dbReference>
<organism evidence="2 3">
    <name type="scientific">Coprinopsis cinerea (strain Okayama-7 / 130 / ATCC MYA-4618 / FGSC 9003)</name>
    <name type="common">Inky cap fungus</name>
    <name type="synonym">Hormographiella aspergillata</name>
    <dbReference type="NCBI Taxonomy" id="240176"/>
    <lineage>
        <taxon>Eukaryota</taxon>
        <taxon>Fungi</taxon>
        <taxon>Dikarya</taxon>
        <taxon>Basidiomycota</taxon>
        <taxon>Agaricomycotina</taxon>
        <taxon>Agaricomycetes</taxon>
        <taxon>Agaricomycetidae</taxon>
        <taxon>Agaricales</taxon>
        <taxon>Agaricineae</taxon>
        <taxon>Psathyrellaceae</taxon>
        <taxon>Coprinopsis</taxon>
    </lineage>
</organism>
<accession>D6RQQ2</accession>
<gene>
    <name evidence="2" type="ORF">CC1G_15460</name>
</gene>
<comment type="caution">
    <text evidence="2">The sequence shown here is derived from an EMBL/GenBank/DDBJ whole genome shotgun (WGS) entry which is preliminary data.</text>
</comment>
<dbReference type="Proteomes" id="UP000001861">
    <property type="component" value="Unassembled WGS sequence"/>
</dbReference>
<dbReference type="AlphaFoldDB" id="D6RQQ2"/>
<dbReference type="GeneID" id="9380045"/>
<reference evidence="2 3" key="1">
    <citation type="journal article" date="2010" name="Proc. Natl. Acad. Sci. U.S.A.">
        <title>Insights into evolution of multicellular fungi from the assembled chromosomes of the mushroom Coprinopsis cinerea (Coprinus cinereus).</title>
        <authorList>
            <person name="Stajich J.E."/>
            <person name="Wilke S.K."/>
            <person name="Ahren D."/>
            <person name="Au C.H."/>
            <person name="Birren B.W."/>
            <person name="Borodovsky M."/>
            <person name="Burns C."/>
            <person name="Canback B."/>
            <person name="Casselton L.A."/>
            <person name="Cheng C.K."/>
            <person name="Deng J."/>
            <person name="Dietrich F.S."/>
            <person name="Fargo D.C."/>
            <person name="Farman M.L."/>
            <person name="Gathman A.C."/>
            <person name="Goldberg J."/>
            <person name="Guigo R."/>
            <person name="Hoegger P.J."/>
            <person name="Hooker J.B."/>
            <person name="Huggins A."/>
            <person name="James T.Y."/>
            <person name="Kamada T."/>
            <person name="Kilaru S."/>
            <person name="Kodira C."/>
            <person name="Kues U."/>
            <person name="Kupfer D."/>
            <person name="Kwan H.S."/>
            <person name="Lomsadze A."/>
            <person name="Li W."/>
            <person name="Lilly W.W."/>
            <person name="Ma L.J."/>
            <person name="Mackey A.J."/>
            <person name="Manning G."/>
            <person name="Martin F."/>
            <person name="Muraguchi H."/>
            <person name="Natvig D.O."/>
            <person name="Palmerini H."/>
            <person name="Ramesh M.A."/>
            <person name="Rehmeyer C.J."/>
            <person name="Roe B.A."/>
            <person name="Shenoy N."/>
            <person name="Stanke M."/>
            <person name="Ter-Hovhannisyan V."/>
            <person name="Tunlid A."/>
            <person name="Velagapudi R."/>
            <person name="Vision T.J."/>
            <person name="Zeng Q."/>
            <person name="Zolan M.E."/>
            <person name="Pukkila P.J."/>
        </authorList>
    </citation>
    <scope>NUCLEOTIDE SEQUENCE [LARGE SCALE GENOMIC DNA]</scope>
    <source>
        <strain evidence="3">Okayama-7 / 130 / ATCC MYA-4618 / FGSC 9003</strain>
    </source>
</reference>
<protein>
    <submittedName>
        <fullName evidence="2">Uncharacterized protein</fullName>
    </submittedName>
</protein>
<sequence length="491" mass="54697">MVLHCKFCSKKYPTQKQVKSHQWQCRNNPGRKKSIPGKRKWRGEQKTTPGLRDSGLPNDGLESDFEMEDLSDGDDSPRDASMRGSEPEDAGIEIAQADNVENSNLDDENFDFGDTRSAHSLSQAPFAAGASRGPTRIGADEPMAPAPGALISRAPSPAPELSSQTSDSSHSGGTNDGGYYTEPNCYKIFRYYPHGKPSYIPDQFVTLNDIADAPTFASSHRVPPPQPSSSASTTSDSTLFPNETTHMMMNCPNFNLDDARAIQVKTELRRIDKFRSGPASLIPAPDPWLEGSTTFRMAASVVKSALQEPAAERFHLFPYREFLLKHGTFPPTSPHQTDELFSELYTSPAFHDEHQKLVDSTPPGELEPVVIAIALYSDGTHLTSFGSATLWPIYLYIGNQSKYERAKPSSFSAHHLAYIPELDKTYEKAFFEAFGKLPIAEEMTHARREFIQAIWLFLLNPDFMVAYEHGVEWEFADGVVRRWFLGMVKGF</sequence>
<dbReference type="EMBL" id="AACS02000012">
    <property type="protein sequence ID" value="EFI26689.1"/>
    <property type="molecule type" value="Genomic_DNA"/>
</dbReference>
<dbReference type="InterPro" id="IPR041078">
    <property type="entry name" value="Plavaka"/>
</dbReference>
<feature type="compositionally biased region" description="Low complexity" evidence="1">
    <location>
        <begin position="162"/>
        <end position="171"/>
    </location>
</feature>
<dbReference type="STRING" id="240176.D6RQQ2"/>
<keyword evidence="3" id="KW-1185">Reference proteome</keyword>
<name>D6RQQ2_COPC7</name>
<feature type="compositionally biased region" description="Polar residues" evidence="1">
    <location>
        <begin position="18"/>
        <end position="27"/>
    </location>
</feature>
<feature type="region of interest" description="Disordered" evidence="1">
    <location>
        <begin position="18"/>
        <end position="177"/>
    </location>
</feature>
<proteinExistence type="predicted"/>
<feature type="compositionally biased region" description="Acidic residues" evidence="1">
    <location>
        <begin position="61"/>
        <end position="74"/>
    </location>
</feature>
<dbReference type="VEuPathDB" id="FungiDB:CC1G_15460"/>
<feature type="compositionally biased region" description="Basic residues" evidence="1">
    <location>
        <begin position="29"/>
        <end position="41"/>
    </location>
</feature>
<feature type="compositionally biased region" description="Low complexity" evidence="1">
    <location>
        <begin position="228"/>
        <end position="238"/>
    </location>
</feature>